<feature type="transmembrane region" description="Helical" evidence="1">
    <location>
        <begin position="194"/>
        <end position="223"/>
    </location>
</feature>
<dbReference type="Pfam" id="PF25853">
    <property type="entry name" value="DUF6311_C"/>
    <property type="match status" value="1"/>
</dbReference>
<name>A0A4R2L9T4_9FIRM</name>
<dbReference type="InterPro" id="IPR058671">
    <property type="entry name" value="DUF6311_C"/>
</dbReference>
<feature type="transmembrane region" description="Helical" evidence="1">
    <location>
        <begin position="140"/>
        <end position="158"/>
    </location>
</feature>
<dbReference type="AlphaFoldDB" id="A0A4R2L9T4"/>
<dbReference type="Proteomes" id="UP000295711">
    <property type="component" value="Unassembled WGS sequence"/>
</dbReference>
<feature type="transmembrane region" description="Helical" evidence="1">
    <location>
        <begin position="342"/>
        <end position="360"/>
    </location>
</feature>
<accession>A0A4R2L9T4</accession>
<protein>
    <submittedName>
        <fullName evidence="4">Uncharacterized protein</fullName>
    </submittedName>
</protein>
<dbReference type="EMBL" id="SLXA01000010">
    <property type="protein sequence ID" value="TCO83982.1"/>
    <property type="molecule type" value="Genomic_DNA"/>
</dbReference>
<keyword evidence="1" id="KW-1133">Transmembrane helix</keyword>
<organism evidence="4 5">
    <name type="scientific">Frisingicoccus caecimuris</name>
    <dbReference type="NCBI Taxonomy" id="1796636"/>
    <lineage>
        <taxon>Bacteria</taxon>
        <taxon>Bacillati</taxon>
        <taxon>Bacillota</taxon>
        <taxon>Clostridia</taxon>
        <taxon>Lachnospirales</taxon>
        <taxon>Lachnospiraceae</taxon>
        <taxon>Frisingicoccus</taxon>
    </lineage>
</organism>
<evidence type="ECO:0000313" key="5">
    <source>
        <dbReference type="Proteomes" id="UP000295711"/>
    </source>
</evidence>
<feature type="domain" description="DUF6311" evidence="3">
    <location>
        <begin position="457"/>
        <end position="559"/>
    </location>
</feature>
<comment type="caution">
    <text evidence="4">The sequence shown here is derived from an EMBL/GenBank/DDBJ whole genome shotgun (WGS) entry which is preliminary data.</text>
</comment>
<dbReference type="Pfam" id="PF19830">
    <property type="entry name" value="DUF6311"/>
    <property type="match status" value="1"/>
</dbReference>
<evidence type="ECO:0000256" key="1">
    <source>
        <dbReference type="SAM" id="Phobius"/>
    </source>
</evidence>
<feature type="transmembrane region" description="Helical" evidence="1">
    <location>
        <begin position="112"/>
        <end position="134"/>
    </location>
</feature>
<gene>
    <name evidence="4" type="ORF">EV212_1105</name>
</gene>
<keyword evidence="1" id="KW-0812">Transmembrane</keyword>
<evidence type="ECO:0000313" key="4">
    <source>
        <dbReference type="EMBL" id="TCO83982.1"/>
    </source>
</evidence>
<feature type="transmembrane region" description="Helical" evidence="1">
    <location>
        <begin position="20"/>
        <end position="41"/>
    </location>
</feature>
<dbReference type="InterPro" id="IPR046278">
    <property type="entry name" value="DUF6311"/>
</dbReference>
<keyword evidence="1" id="KW-0472">Membrane</keyword>
<evidence type="ECO:0000259" key="3">
    <source>
        <dbReference type="Pfam" id="PF25853"/>
    </source>
</evidence>
<evidence type="ECO:0000259" key="2">
    <source>
        <dbReference type="Pfam" id="PF19830"/>
    </source>
</evidence>
<feature type="transmembrane region" description="Helical" evidence="1">
    <location>
        <begin position="165"/>
        <end position="182"/>
    </location>
</feature>
<reference evidence="4 5" key="1">
    <citation type="submission" date="2019-03" db="EMBL/GenBank/DDBJ databases">
        <title>Genomic Encyclopedia of Type Strains, Phase IV (KMG-IV): sequencing the most valuable type-strain genomes for metagenomic binning, comparative biology and taxonomic classification.</title>
        <authorList>
            <person name="Goeker M."/>
        </authorList>
    </citation>
    <scope>NUCLEOTIDE SEQUENCE [LARGE SCALE GENOMIC DNA]</scope>
    <source>
        <strain evidence="4 5">DSM 28559</strain>
    </source>
</reference>
<proteinExistence type="predicted"/>
<dbReference type="RefSeq" id="WP_207669098.1">
    <property type="nucleotide sequence ID" value="NZ_SLXA01000010.1"/>
</dbReference>
<sequence>MNNLEDSIYKSITKKELIKIFCVGSLIGSIVFLACYGWKILDVTNDSWLLTGQDISQHYIGWKFYRASAWHFPIGQIDGIIYPETSCIIFSDSIPLFAIFFKILSPILPETFQYFGIWGIATYLLVGGISAVIVRKSTESCWLCWIGSGFFCLSPYVFQRMYGHTALAGHWVILLAIGIWIYKPFFSTFRRKLAAWTGLLILGSLVHIYFIPMIMVFMFGFCLQDLFEKRGWKEDLVFAPVTVAVDLIVLYAVGAFSKSGGYSDSGLGVYSANLNSLFNPNNYAKYLKTLPIRPGQDEGFGYLGLGIIFLLGCALGIYIVYKVRCRKGIEQNFAKEIRRTQMAFGCSMVVVLFIFLILAWSPEIVFGTKTVMRIHYPEFILKILSTFRASGRFIWCVGYLIMTFCMMAVCYYGKRAVAMICMFGALLVQIADMQNMILIKKNNVCQEKSLQTIQSAEWEKLAKGKDHLVILPFSTVWQNQGISAAYEMGDFAVDHGMTINYFPLARTDLEQIALNDAEYMAGAVDGVSRDETMYILDTEEKGRNLGLDVYYVDGYYIGIAEN</sequence>
<feature type="transmembrane region" description="Helical" evidence="1">
    <location>
        <begin position="235"/>
        <end position="256"/>
    </location>
</feature>
<feature type="domain" description="DUF6311" evidence="2">
    <location>
        <begin position="26"/>
        <end position="434"/>
    </location>
</feature>
<keyword evidence="5" id="KW-1185">Reference proteome</keyword>
<feature type="transmembrane region" description="Helical" evidence="1">
    <location>
        <begin position="392"/>
        <end position="412"/>
    </location>
</feature>
<feature type="transmembrane region" description="Helical" evidence="1">
    <location>
        <begin position="300"/>
        <end position="321"/>
    </location>
</feature>